<evidence type="ECO:0000313" key="2">
    <source>
        <dbReference type="Proteomes" id="UP000639643"/>
    </source>
</evidence>
<keyword evidence="2" id="KW-1185">Reference proteome</keyword>
<organism evidence="1 2">
    <name type="scientific">Colletotrichum musicola</name>
    <dbReference type="NCBI Taxonomy" id="2175873"/>
    <lineage>
        <taxon>Eukaryota</taxon>
        <taxon>Fungi</taxon>
        <taxon>Dikarya</taxon>
        <taxon>Ascomycota</taxon>
        <taxon>Pezizomycotina</taxon>
        <taxon>Sordariomycetes</taxon>
        <taxon>Hypocreomycetidae</taxon>
        <taxon>Glomerellales</taxon>
        <taxon>Glomerellaceae</taxon>
        <taxon>Colletotrichum</taxon>
        <taxon>Colletotrichum orchidearum species complex</taxon>
    </lineage>
</organism>
<gene>
    <name evidence="1" type="ORF">CMUS01_09740</name>
</gene>
<accession>A0A8H6K6J6</accession>
<name>A0A8H6K6J6_9PEZI</name>
<reference evidence="1" key="1">
    <citation type="journal article" date="2020" name="Phytopathology">
        <title>Genome Sequence Resources of Colletotrichum truncatum, C. plurivorum, C. musicola, and C. sojae: Four Species Pathogenic to Soybean (Glycine max).</title>
        <authorList>
            <person name="Rogerio F."/>
            <person name="Boufleur T.R."/>
            <person name="Ciampi-Guillardi M."/>
            <person name="Sukno S.A."/>
            <person name="Thon M.R."/>
            <person name="Massola Junior N.S."/>
            <person name="Baroncelli R."/>
        </authorList>
    </citation>
    <scope>NUCLEOTIDE SEQUENCE</scope>
    <source>
        <strain evidence="1">LFN0074</strain>
    </source>
</reference>
<proteinExistence type="predicted"/>
<dbReference type="Proteomes" id="UP000639643">
    <property type="component" value="Unassembled WGS sequence"/>
</dbReference>
<protein>
    <submittedName>
        <fullName evidence="1">Uncharacterized protein</fullName>
    </submittedName>
</protein>
<comment type="caution">
    <text evidence="1">The sequence shown here is derived from an EMBL/GenBank/DDBJ whole genome shotgun (WGS) entry which is preliminary data.</text>
</comment>
<dbReference type="AlphaFoldDB" id="A0A8H6K6J6"/>
<evidence type="ECO:0000313" key="1">
    <source>
        <dbReference type="EMBL" id="KAF6825670.1"/>
    </source>
</evidence>
<sequence length="71" mass="7770">MGATVTQTMMQIPEAKLLCDHEDSTIVSFIVVVVVRPLSHFPSLPAAMSPSASCERRLCDAQPHDDTPAYR</sequence>
<dbReference type="EMBL" id="WIGM01000423">
    <property type="protein sequence ID" value="KAF6825670.1"/>
    <property type="molecule type" value="Genomic_DNA"/>
</dbReference>